<dbReference type="Proteomes" id="UP001589834">
    <property type="component" value="Unassembled WGS sequence"/>
</dbReference>
<evidence type="ECO:0000313" key="2">
    <source>
        <dbReference type="Proteomes" id="UP001589834"/>
    </source>
</evidence>
<reference evidence="1 2" key="1">
    <citation type="submission" date="2024-09" db="EMBL/GenBank/DDBJ databases">
        <authorList>
            <person name="Sun Q."/>
            <person name="Mori K."/>
        </authorList>
    </citation>
    <scope>NUCLEOTIDE SEQUENCE [LARGE SCALE GENOMIC DNA]</scope>
    <source>
        <strain evidence="1 2">NCAIM B.02336</strain>
    </source>
</reference>
<protein>
    <submittedName>
        <fullName evidence="1">Uncharacterized protein</fullName>
    </submittedName>
</protein>
<dbReference type="RefSeq" id="WP_293222841.1">
    <property type="nucleotide sequence ID" value="NZ_JBHLTN010000007.1"/>
</dbReference>
<evidence type="ECO:0000313" key="1">
    <source>
        <dbReference type="EMBL" id="MFC0591770.1"/>
    </source>
</evidence>
<keyword evidence="2" id="KW-1185">Reference proteome</keyword>
<dbReference type="EMBL" id="JBHLTN010000007">
    <property type="protein sequence ID" value="MFC0591770.1"/>
    <property type="molecule type" value="Genomic_DNA"/>
</dbReference>
<proteinExistence type="predicted"/>
<accession>A0ABV6PPN0</accession>
<comment type="caution">
    <text evidence="1">The sequence shown here is derived from an EMBL/GenBank/DDBJ whole genome shotgun (WGS) entry which is preliminary data.</text>
</comment>
<organism evidence="1 2">
    <name type="scientific">Ottowia pentelensis</name>
    <dbReference type="NCBI Taxonomy" id="511108"/>
    <lineage>
        <taxon>Bacteria</taxon>
        <taxon>Pseudomonadati</taxon>
        <taxon>Pseudomonadota</taxon>
        <taxon>Betaproteobacteria</taxon>
        <taxon>Burkholderiales</taxon>
        <taxon>Comamonadaceae</taxon>
        <taxon>Ottowia</taxon>
    </lineage>
</organism>
<name>A0ABV6PPN0_9BURK</name>
<sequence length="64" mass="7252">MGADTDPLTNLEYEAVISAMRHVFANGKCSMSNYTSDDPRDLLAHQDLPVENLQERTKRCQKLL</sequence>
<gene>
    <name evidence="1" type="ORF">ACFFGG_04300</name>
</gene>